<evidence type="ECO:0000313" key="5">
    <source>
        <dbReference type="Proteomes" id="UP000318995"/>
    </source>
</evidence>
<comment type="caution">
    <text evidence="4">The sequence shown here is derived from an EMBL/GenBank/DDBJ whole genome shotgun (WGS) entry which is preliminary data.</text>
</comment>
<evidence type="ECO:0000313" key="4">
    <source>
        <dbReference type="EMBL" id="TWT48902.1"/>
    </source>
</evidence>
<keyword evidence="2" id="KW-1133">Transmembrane helix</keyword>
<accession>A0A5C5WGJ7</accession>
<keyword evidence="2" id="KW-0812">Transmembrane</keyword>
<feature type="region of interest" description="Disordered" evidence="1">
    <location>
        <begin position="324"/>
        <end position="343"/>
    </location>
</feature>
<protein>
    <recommendedName>
        <fullName evidence="6">PEP-CTERM protein-sorting domain-containing protein</fullName>
    </recommendedName>
</protein>
<keyword evidence="2" id="KW-0472">Membrane</keyword>
<feature type="chain" id="PRO_5023142016" description="PEP-CTERM protein-sorting domain-containing protein" evidence="3">
    <location>
        <begin position="26"/>
        <end position="662"/>
    </location>
</feature>
<proteinExistence type="predicted"/>
<keyword evidence="5" id="KW-1185">Reference proteome</keyword>
<reference evidence="4 5" key="1">
    <citation type="submission" date="2019-02" db="EMBL/GenBank/DDBJ databases">
        <title>Deep-cultivation of Planctomycetes and their phenomic and genomic characterization uncovers novel biology.</title>
        <authorList>
            <person name="Wiegand S."/>
            <person name="Jogler M."/>
            <person name="Boedeker C."/>
            <person name="Pinto D."/>
            <person name="Vollmers J."/>
            <person name="Rivas-Marin E."/>
            <person name="Kohn T."/>
            <person name="Peeters S.H."/>
            <person name="Heuer A."/>
            <person name="Rast P."/>
            <person name="Oberbeckmann S."/>
            <person name="Bunk B."/>
            <person name="Jeske O."/>
            <person name="Meyerdierks A."/>
            <person name="Storesund J.E."/>
            <person name="Kallscheuer N."/>
            <person name="Luecker S."/>
            <person name="Lage O.M."/>
            <person name="Pohl T."/>
            <person name="Merkel B.J."/>
            <person name="Hornburger P."/>
            <person name="Mueller R.-W."/>
            <person name="Bruemmer F."/>
            <person name="Labrenz M."/>
            <person name="Spormann A.M."/>
            <person name="Op Den Camp H."/>
            <person name="Overmann J."/>
            <person name="Amann R."/>
            <person name="Jetten M.S.M."/>
            <person name="Mascher T."/>
            <person name="Medema M.H."/>
            <person name="Devos D.P."/>
            <person name="Kaster A.-K."/>
            <person name="Ovreas L."/>
            <person name="Rohde M."/>
            <person name="Galperin M.Y."/>
            <person name="Jogler C."/>
        </authorList>
    </citation>
    <scope>NUCLEOTIDE SEQUENCE [LARGE SCALE GENOMIC DNA]</scope>
    <source>
        <strain evidence="4 5">Pla111</strain>
    </source>
</reference>
<name>A0A5C5WGJ7_9BACT</name>
<feature type="transmembrane region" description="Helical" evidence="2">
    <location>
        <begin position="633"/>
        <end position="658"/>
    </location>
</feature>
<evidence type="ECO:0000256" key="2">
    <source>
        <dbReference type="SAM" id="Phobius"/>
    </source>
</evidence>
<dbReference type="InterPro" id="IPR018247">
    <property type="entry name" value="EF_Hand_1_Ca_BS"/>
</dbReference>
<organism evidence="4 5">
    <name type="scientific">Botrimarina hoheduenensis</name>
    <dbReference type="NCBI Taxonomy" id="2528000"/>
    <lineage>
        <taxon>Bacteria</taxon>
        <taxon>Pseudomonadati</taxon>
        <taxon>Planctomycetota</taxon>
        <taxon>Planctomycetia</taxon>
        <taxon>Pirellulales</taxon>
        <taxon>Lacipirellulaceae</taxon>
        <taxon>Botrimarina</taxon>
    </lineage>
</organism>
<dbReference type="OrthoDB" id="250445at2"/>
<evidence type="ECO:0000256" key="1">
    <source>
        <dbReference type="SAM" id="MobiDB-lite"/>
    </source>
</evidence>
<evidence type="ECO:0008006" key="6">
    <source>
        <dbReference type="Google" id="ProtNLM"/>
    </source>
</evidence>
<sequence precursor="true">MSLSPLFRPLAAVLAATGFTATAIAVPYASGLRNTTGSTYEFVLNEAADNVTIARTGASALNLGALGAGRHTFDLGTATGFGIEVSHTASPGFNYVDDTATLWTSFDRPGGLAINNIPSSPFFGTVYVNQNRGLNGANPVVTAAGRTMGNGIYAFTADRIGVDLPTRSVPANANDPTLAKVPPGVTVSQTSSSSFYRIGMDEAGNLLMSDWTNDVGGLKVASADLTTGGVLLREESGPTGGVASDDSDEFGLLPLHGSINGEPQATGVWGVNLSVAAMDEDLDADLQVTTASDGNNVWRWNIGATTTNFAGAPSLEIAVGDLHTSTGSDRNTSGVTSALSGESVGTHSDGSQVFLDFNIGVTANAQYNAHFDKWYLSGARSNGDDSSSLVILTPEGAGGDGRDITVDWASKQFTIDNGLDGYVDTTDPVEALSLDAANDIFRQTHNVSFSPDNTIMYVQRRSVAGENPVLGPDSALGAKILAVPLDANGLPDLQIDDNGTPGDTSDDFITNITPIFTQDAQGSQGSFSQVKTDIAGNLYYTSNLSEQLEYYSLGGATKAITSNNAALTAGAFALEDLVATPVNGDFNGDGKVDNGDLNLLLGNWGSATVPPTWVNGFVTPVDNGELNALLGNWGFGVGVAVPEPASALLAALVCGLVARRRR</sequence>
<dbReference type="EMBL" id="SJPH01000001">
    <property type="protein sequence ID" value="TWT48902.1"/>
    <property type="molecule type" value="Genomic_DNA"/>
</dbReference>
<evidence type="ECO:0000256" key="3">
    <source>
        <dbReference type="SAM" id="SignalP"/>
    </source>
</evidence>
<dbReference type="AlphaFoldDB" id="A0A5C5WGJ7"/>
<dbReference type="PROSITE" id="PS00018">
    <property type="entry name" value="EF_HAND_1"/>
    <property type="match status" value="1"/>
</dbReference>
<feature type="signal peptide" evidence="3">
    <location>
        <begin position="1"/>
        <end position="25"/>
    </location>
</feature>
<dbReference type="Proteomes" id="UP000318995">
    <property type="component" value="Unassembled WGS sequence"/>
</dbReference>
<gene>
    <name evidence="4" type="ORF">Pla111_06780</name>
</gene>
<dbReference type="RefSeq" id="WP_146571313.1">
    <property type="nucleotide sequence ID" value="NZ_SJPH01000001.1"/>
</dbReference>
<keyword evidence="3" id="KW-0732">Signal</keyword>